<feature type="domain" description="PHD-type" evidence="7">
    <location>
        <begin position="83"/>
        <end position="139"/>
    </location>
</feature>
<dbReference type="Gene3D" id="3.30.40.10">
    <property type="entry name" value="Zinc/RING finger domain, C3HC4 (zinc finger)"/>
    <property type="match status" value="1"/>
</dbReference>
<accession>A0A834VCE5</accession>
<dbReference type="SUPFAM" id="SSF57903">
    <property type="entry name" value="FYVE/PHD zinc finger"/>
    <property type="match status" value="1"/>
</dbReference>
<evidence type="ECO:0000259" key="7">
    <source>
        <dbReference type="PROSITE" id="PS50016"/>
    </source>
</evidence>
<dbReference type="Pfam" id="PF00628">
    <property type="entry name" value="PHD"/>
    <property type="match status" value="1"/>
</dbReference>
<dbReference type="InterPro" id="IPR019786">
    <property type="entry name" value="Zinc_finger_PHD-type_CS"/>
</dbReference>
<keyword evidence="4 6" id="KW-0863">Zinc-finger</keyword>
<proteinExistence type="inferred from homology"/>
<dbReference type="OrthoDB" id="5846437at2759"/>
<evidence type="ECO:0000256" key="4">
    <source>
        <dbReference type="ARBA" id="ARBA00022771"/>
    </source>
</evidence>
<dbReference type="EnsemblMetazoa" id="SSS_5741s_mrna">
    <property type="protein sequence ID" value="KAF7488443.1"/>
    <property type="gene ID" value="SSS_5741"/>
</dbReference>
<evidence type="ECO:0000256" key="1">
    <source>
        <dbReference type="ARBA" id="ARBA00006009"/>
    </source>
</evidence>
<dbReference type="SMART" id="SM00249">
    <property type="entry name" value="PHD"/>
    <property type="match status" value="1"/>
</dbReference>
<evidence type="ECO:0000313" key="9">
    <source>
        <dbReference type="EnsemblMetazoa" id="KAF7488443.1"/>
    </source>
</evidence>
<gene>
    <name evidence="8" type="ORF">SSS_5741</name>
</gene>
<name>A0A834VCE5_SARSC</name>
<dbReference type="EMBL" id="WVUK01000066">
    <property type="protein sequence ID" value="KAF7488443.1"/>
    <property type="molecule type" value="Genomic_DNA"/>
</dbReference>
<dbReference type="InterPro" id="IPR011011">
    <property type="entry name" value="Znf_FYVE_PHD"/>
</dbReference>
<protein>
    <recommendedName>
        <fullName evidence="2">Integrator complex subunit 12</fullName>
    </recommendedName>
</protein>
<evidence type="ECO:0000256" key="3">
    <source>
        <dbReference type="ARBA" id="ARBA00022723"/>
    </source>
</evidence>
<organism evidence="8">
    <name type="scientific">Sarcoptes scabiei</name>
    <name type="common">Itch mite</name>
    <name type="synonym">Acarus scabiei</name>
    <dbReference type="NCBI Taxonomy" id="52283"/>
    <lineage>
        <taxon>Eukaryota</taxon>
        <taxon>Metazoa</taxon>
        <taxon>Ecdysozoa</taxon>
        <taxon>Arthropoda</taxon>
        <taxon>Chelicerata</taxon>
        <taxon>Arachnida</taxon>
        <taxon>Acari</taxon>
        <taxon>Acariformes</taxon>
        <taxon>Sarcoptiformes</taxon>
        <taxon>Astigmata</taxon>
        <taxon>Psoroptidia</taxon>
        <taxon>Sarcoptoidea</taxon>
        <taxon>Sarcoptidae</taxon>
        <taxon>Sarcoptinae</taxon>
        <taxon>Sarcoptes</taxon>
    </lineage>
</organism>
<sequence>MEIELEDFTKGLQLLRSRMPDSSDELKRLLDHYINKKLHDHHGPRKPKEQLRCEEKKMKIFDDDSEATDIEDNESNETSVSIINVCVCCRQPQSTVTNRIIECNECKSCYHMECHKPSIPKKELTDPRAIWYCFKCRDLNKKIGPKISGIPSTALGKGGGSAVFSPSINQGILNLSSNSNPLPISKDFINVNKQQSTPSILTFSNEIRPIASSPSPSNLASMKRINNKTLPYPIMKPTSNSNISNSMSSISMSANRSTANIANVVGSKPKGSISNQSSMSSSLHSAGYASLNSVTVEKRLANMKKSKTAAKYS</sequence>
<evidence type="ECO:0000256" key="5">
    <source>
        <dbReference type="ARBA" id="ARBA00022833"/>
    </source>
</evidence>
<evidence type="ECO:0000256" key="6">
    <source>
        <dbReference type="PROSITE-ProRule" id="PRU00146"/>
    </source>
</evidence>
<dbReference type="OMA" id="SMKRINN"/>
<reference evidence="10" key="1">
    <citation type="journal article" date="2020" name="PLoS Negl. Trop. Dis.">
        <title>High-quality nuclear genome for Sarcoptes scabiei-A critical resource for a neglected parasite.</title>
        <authorList>
            <person name="Korhonen P.K."/>
            <person name="Gasser R.B."/>
            <person name="Ma G."/>
            <person name="Wang T."/>
            <person name="Stroehlein A.J."/>
            <person name="Young N.D."/>
            <person name="Ang C.S."/>
            <person name="Fernando D.D."/>
            <person name="Lu H.C."/>
            <person name="Taylor S."/>
            <person name="Reynolds S.L."/>
            <person name="Mofiz E."/>
            <person name="Najaraj S.H."/>
            <person name="Gowda H."/>
            <person name="Madugundu A."/>
            <person name="Renuse S."/>
            <person name="Holt D."/>
            <person name="Pandey A."/>
            <person name="Papenfuss A.T."/>
            <person name="Fischer K."/>
        </authorList>
    </citation>
    <scope>NUCLEOTIDE SEQUENCE [LARGE SCALE GENOMIC DNA]</scope>
</reference>
<dbReference type="CDD" id="cd15501">
    <property type="entry name" value="PHD_Int12"/>
    <property type="match status" value="1"/>
</dbReference>
<dbReference type="Proteomes" id="UP000070412">
    <property type="component" value="Unassembled WGS sequence"/>
</dbReference>
<dbReference type="InterPro" id="IPR019787">
    <property type="entry name" value="Znf_PHD-finger"/>
</dbReference>
<evidence type="ECO:0000256" key="2">
    <source>
        <dbReference type="ARBA" id="ARBA00016814"/>
    </source>
</evidence>
<evidence type="ECO:0000313" key="10">
    <source>
        <dbReference type="Proteomes" id="UP000070412"/>
    </source>
</evidence>
<keyword evidence="3" id="KW-0479">Metal-binding</keyword>
<dbReference type="InterPro" id="IPR013083">
    <property type="entry name" value="Znf_RING/FYVE/PHD"/>
</dbReference>
<dbReference type="GO" id="GO:0008270">
    <property type="term" value="F:zinc ion binding"/>
    <property type="evidence" value="ECO:0007669"/>
    <property type="project" value="UniProtKB-KW"/>
</dbReference>
<keyword evidence="5" id="KW-0862">Zinc</keyword>
<evidence type="ECO:0000313" key="8">
    <source>
        <dbReference type="EMBL" id="KAF7488443.1"/>
    </source>
</evidence>
<reference evidence="9" key="3">
    <citation type="submission" date="2022-06" db="UniProtKB">
        <authorList>
            <consortium name="EnsemblMetazoa"/>
        </authorList>
    </citation>
    <scope>IDENTIFICATION</scope>
</reference>
<dbReference type="PROSITE" id="PS01359">
    <property type="entry name" value="ZF_PHD_1"/>
    <property type="match status" value="1"/>
</dbReference>
<reference evidence="8" key="2">
    <citation type="submission" date="2020-01" db="EMBL/GenBank/DDBJ databases">
        <authorList>
            <person name="Korhonen P.K.K."/>
            <person name="Guangxu M.G."/>
            <person name="Wang T.W."/>
            <person name="Stroehlein A.J.S."/>
            <person name="Young N.D."/>
            <person name="Ang C.-S.A."/>
            <person name="Fernando D.W.F."/>
            <person name="Lu H.L."/>
            <person name="Taylor S.T."/>
            <person name="Ehtesham M.E.M."/>
            <person name="Najaraj S.H.N."/>
            <person name="Harsha G.H.G."/>
            <person name="Madugundu A.M."/>
            <person name="Renuse S.R."/>
            <person name="Holt D.H."/>
            <person name="Pandey A.P."/>
            <person name="Papenfuss A.P."/>
            <person name="Gasser R.B.G."/>
            <person name="Fischer K.F."/>
        </authorList>
    </citation>
    <scope>NUCLEOTIDE SEQUENCE</scope>
    <source>
        <strain evidence="8">SSS_KF_BRIS2020</strain>
    </source>
</reference>
<dbReference type="InterPro" id="IPR039054">
    <property type="entry name" value="Int12_PHD"/>
</dbReference>
<dbReference type="AlphaFoldDB" id="A0A834VCE5"/>
<dbReference type="InterPro" id="IPR001965">
    <property type="entry name" value="Znf_PHD"/>
</dbReference>
<keyword evidence="10" id="KW-1185">Reference proteome</keyword>
<dbReference type="PROSITE" id="PS50016">
    <property type="entry name" value="ZF_PHD_2"/>
    <property type="match status" value="1"/>
</dbReference>
<comment type="similarity">
    <text evidence="1">Belongs to the Integrator subunit 12 family.</text>
</comment>